<feature type="compositionally biased region" description="Basic residues" evidence="1">
    <location>
        <begin position="124"/>
        <end position="135"/>
    </location>
</feature>
<gene>
    <name evidence="2" type="ORF">C2845_PM10G14020</name>
</gene>
<evidence type="ECO:0008006" key="4">
    <source>
        <dbReference type="Google" id="ProtNLM"/>
    </source>
</evidence>
<evidence type="ECO:0000313" key="2">
    <source>
        <dbReference type="EMBL" id="RLM55101.1"/>
    </source>
</evidence>
<dbReference type="EMBL" id="PQIB02000018">
    <property type="protein sequence ID" value="RLM55101.1"/>
    <property type="molecule type" value="Genomic_DNA"/>
</dbReference>
<accession>A0A3L6PFF9</accession>
<organism evidence="2 3">
    <name type="scientific">Panicum miliaceum</name>
    <name type="common">Proso millet</name>
    <name type="synonym">Broomcorn millet</name>
    <dbReference type="NCBI Taxonomy" id="4540"/>
    <lineage>
        <taxon>Eukaryota</taxon>
        <taxon>Viridiplantae</taxon>
        <taxon>Streptophyta</taxon>
        <taxon>Embryophyta</taxon>
        <taxon>Tracheophyta</taxon>
        <taxon>Spermatophyta</taxon>
        <taxon>Magnoliopsida</taxon>
        <taxon>Liliopsida</taxon>
        <taxon>Poales</taxon>
        <taxon>Poaceae</taxon>
        <taxon>PACMAD clade</taxon>
        <taxon>Panicoideae</taxon>
        <taxon>Panicodae</taxon>
        <taxon>Paniceae</taxon>
        <taxon>Panicinae</taxon>
        <taxon>Panicum</taxon>
        <taxon>Panicum sect. Panicum</taxon>
    </lineage>
</organism>
<evidence type="ECO:0000256" key="1">
    <source>
        <dbReference type="SAM" id="MobiDB-lite"/>
    </source>
</evidence>
<protein>
    <recommendedName>
        <fullName evidence="4">Protein FAR1-RELATED SEQUENCE</fullName>
    </recommendedName>
</protein>
<feature type="compositionally biased region" description="Polar residues" evidence="1">
    <location>
        <begin position="113"/>
        <end position="123"/>
    </location>
</feature>
<dbReference type="Proteomes" id="UP000275267">
    <property type="component" value="Unassembled WGS sequence"/>
</dbReference>
<reference evidence="3" key="1">
    <citation type="journal article" date="2019" name="Nat. Commun.">
        <title>The genome of broomcorn millet.</title>
        <authorList>
            <person name="Zou C."/>
            <person name="Miki D."/>
            <person name="Li D."/>
            <person name="Tang Q."/>
            <person name="Xiao L."/>
            <person name="Rajput S."/>
            <person name="Deng P."/>
            <person name="Jia W."/>
            <person name="Huang R."/>
            <person name="Zhang M."/>
            <person name="Sun Y."/>
            <person name="Hu J."/>
            <person name="Fu X."/>
            <person name="Schnable P.S."/>
            <person name="Li F."/>
            <person name="Zhang H."/>
            <person name="Feng B."/>
            <person name="Zhu X."/>
            <person name="Liu R."/>
            <person name="Schnable J.C."/>
            <person name="Zhu J.-K."/>
            <person name="Zhang H."/>
        </authorList>
    </citation>
    <scope>NUCLEOTIDE SEQUENCE [LARGE SCALE GENOMIC DNA]</scope>
</reference>
<evidence type="ECO:0000313" key="3">
    <source>
        <dbReference type="Proteomes" id="UP000275267"/>
    </source>
</evidence>
<comment type="caution">
    <text evidence="2">The sequence shown here is derived from an EMBL/GenBank/DDBJ whole genome shotgun (WGS) entry which is preliminary data.</text>
</comment>
<name>A0A3L6PFF9_PANMI</name>
<feature type="region of interest" description="Disordered" evidence="1">
    <location>
        <begin position="93"/>
        <end position="135"/>
    </location>
</feature>
<keyword evidence="3" id="KW-1185">Reference proteome</keyword>
<proteinExistence type="predicted"/>
<sequence>MWHAVEGCASKEAYTIMDNHIRVMCSEVEEMKKKKKKQRIEGRRCLASVPDDGPIAPIVAAVDMHGLSEPVAFNDLSANSDVPENAGVLASMPTGNNCGAPDNNPAALAGPSAMTTNVGNTPRSKMKGHKKEKKT</sequence>
<dbReference type="AlphaFoldDB" id="A0A3L6PFF9"/>